<dbReference type="InterPro" id="IPR024069">
    <property type="entry name" value="AF2212-like_dom_sf"/>
</dbReference>
<dbReference type="AlphaFoldDB" id="A0A975BII3"/>
<dbReference type="Proteomes" id="UP000663722">
    <property type="component" value="Chromosome"/>
</dbReference>
<dbReference type="Gene3D" id="4.10.1150.10">
    <property type="entry name" value="AF2212/PG0164-like"/>
    <property type="match status" value="1"/>
</dbReference>
<organism evidence="1 2">
    <name type="scientific">Desulfonema magnum</name>
    <dbReference type="NCBI Taxonomy" id="45655"/>
    <lineage>
        <taxon>Bacteria</taxon>
        <taxon>Pseudomonadati</taxon>
        <taxon>Thermodesulfobacteriota</taxon>
        <taxon>Desulfobacteria</taxon>
        <taxon>Desulfobacterales</taxon>
        <taxon>Desulfococcaceae</taxon>
        <taxon>Desulfonema</taxon>
    </lineage>
</organism>
<reference evidence="1" key="1">
    <citation type="journal article" date="2021" name="Microb. Physiol.">
        <title>Proteogenomic Insights into the Physiology of Marine, Sulfate-Reducing, Filamentous Desulfonema limicola and Desulfonema magnum.</title>
        <authorList>
            <person name="Schnaars V."/>
            <person name="Wohlbrand L."/>
            <person name="Scheve S."/>
            <person name="Hinrichs C."/>
            <person name="Reinhardt R."/>
            <person name="Rabus R."/>
        </authorList>
    </citation>
    <scope>NUCLEOTIDE SEQUENCE</scope>
    <source>
        <strain evidence="1">4be13</strain>
    </source>
</reference>
<evidence type="ECO:0000313" key="1">
    <source>
        <dbReference type="EMBL" id="QTA85968.1"/>
    </source>
</evidence>
<protein>
    <recommendedName>
        <fullName evidence="3">DUF104 domain-containing protein</fullName>
    </recommendedName>
</protein>
<dbReference type="RefSeq" id="WP_207681807.1">
    <property type="nucleotide sequence ID" value="NZ_CP061800.1"/>
</dbReference>
<accession>A0A975BII3</accession>
<gene>
    <name evidence="1" type="ORF">dnm_019850</name>
</gene>
<keyword evidence="2" id="KW-1185">Reference proteome</keyword>
<evidence type="ECO:0000313" key="2">
    <source>
        <dbReference type="Proteomes" id="UP000663722"/>
    </source>
</evidence>
<proteinExistence type="predicted"/>
<dbReference type="SUPFAM" id="SSF141694">
    <property type="entry name" value="AF2212/PG0164-like"/>
    <property type="match status" value="1"/>
</dbReference>
<dbReference type="KEGG" id="dmm:dnm_019850"/>
<evidence type="ECO:0008006" key="3">
    <source>
        <dbReference type="Google" id="ProtNLM"/>
    </source>
</evidence>
<name>A0A975BII3_9BACT</name>
<dbReference type="EMBL" id="CP061800">
    <property type="protein sequence ID" value="QTA85968.1"/>
    <property type="molecule type" value="Genomic_DNA"/>
</dbReference>
<sequence length="73" mass="8294">MNLMIEAIYDGKAFLPVEPLFLRPDTRVKISVMTTESEQPASFLKVARSLELDGPEDWSAKLDEYLYGDKRTG</sequence>